<reference evidence="1 2" key="1">
    <citation type="submission" date="2023-05" db="EMBL/GenBank/DDBJ databases">
        <title>B98-5 Cell Line De Novo Hybrid Assembly: An Optical Mapping Approach.</title>
        <authorList>
            <person name="Kananen K."/>
            <person name="Auerbach J.A."/>
            <person name="Kautto E."/>
            <person name="Blachly J.S."/>
        </authorList>
    </citation>
    <scope>NUCLEOTIDE SEQUENCE [LARGE SCALE GENOMIC DNA]</scope>
    <source>
        <strain evidence="1">B95-8</strain>
        <tissue evidence="1">Cell line</tissue>
    </source>
</reference>
<accession>A0ABQ9TAZ4</accession>
<proteinExistence type="predicted"/>
<feature type="non-terminal residue" evidence="1">
    <location>
        <position position="1"/>
    </location>
</feature>
<name>A0ABQ9TAZ4_SAGOE</name>
<comment type="caution">
    <text evidence="1">The sequence shown here is derived from an EMBL/GenBank/DDBJ whole genome shotgun (WGS) entry which is preliminary data.</text>
</comment>
<dbReference type="Proteomes" id="UP001266305">
    <property type="component" value="Unassembled WGS sequence"/>
</dbReference>
<gene>
    <name evidence="1" type="ORF">P7K49_040720</name>
</gene>
<protein>
    <submittedName>
        <fullName evidence="1">Uncharacterized protein</fullName>
    </submittedName>
</protein>
<dbReference type="EMBL" id="JASSZA010000050">
    <property type="protein sequence ID" value="KAK2081896.1"/>
    <property type="molecule type" value="Genomic_DNA"/>
</dbReference>
<organism evidence="1 2">
    <name type="scientific">Saguinus oedipus</name>
    <name type="common">Cotton-top tamarin</name>
    <name type="synonym">Oedipomidas oedipus</name>
    <dbReference type="NCBI Taxonomy" id="9490"/>
    <lineage>
        <taxon>Eukaryota</taxon>
        <taxon>Metazoa</taxon>
        <taxon>Chordata</taxon>
        <taxon>Craniata</taxon>
        <taxon>Vertebrata</taxon>
        <taxon>Euteleostomi</taxon>
        <taxon>Mammalia</taxon>
        <taxon>Eutheria</taxon>
        <taxon>Euarchontoglires</taxon>
        <taxon>Primates</taxon>
        <taxon>Haplorrhini</taxon>
        <taxon>Platyrrhini</taxon>
        <taxon>Cebidae</taxon>
        <taxon>Callitrichinae</taxon>
        <taxon>Saguinus</taxon>
    </lineage>
</organism>
<evidence type="ECO:0000313" key="1">
    <source>
        <dbReference type="EMBL" id="KAK2081896.1"/>
    </source>
</evidence>
<keyword evidence="2" id="KW-1185">Reference proteome</keyword>
<sequence length="93" mass="10640">ENAENERTPHFQTNFGRSQSRRFLVEELHGSPALLSWLAQQFCRHLGVAAIWCRVNGTGSPSDRGLELREGRVAYTNSRRKSDWRFPGRKAPS</sequence>
<evidence type="ECO:0000313" key="2">
    <source>
        <dbReference type="Proteomes" id="UP001266305"/>
    </source>
</evidence>
<feature type="non-terminal residue" evidence="1">
    <location>
        <position position="93"/>
    </location>
</feature>